<dbReference type="InterPro" id="IPR029026">
    <property type="entry name" value="tRNA_m1G_MTases_N"/>
</dbReference>
<accession>S8D357</accession>
<dbReference type="EMBL" id="AUSU01000159">
    <property type="protein sequence ID" value="EPS74159.1"/>
    <property type="molecule type" value="Genomic_DNA"/>
</dbReference>
<sequence>VSEQLAPQLRNYDLRAQALSSYVFIASNVILHGRKDSQFTHLDELFPPIIPLLTSHHHTLRGFTQILVYHVIQKLFSGMNASDHSHLSLEKRCFVDLKCYLENNSDCAKIFIDYMVMQNTREDLRSSMANDAAVVKNEIMHIDESQEHESTIDRCSRKELLEDFQRKITVSQIQETWLGSLLGGMYMNENYTSSSLGTKIPFSVVLSIENEDGLLDVLLRREDVASEKSSQRQQVVVVASLIDRIPNLAGLARSCEFQLIRFTFMLLFVTAEKWIPILEVPVGSLSAFLEKKKREGFAVVGLEQTANSTSLDRFKFPAKTVLVLGREKEGIPVEIIRSLDGCIEIPQLGVVRSLNVHVTGAIALWEYTRQHKF</sequence>
<keyword evidence="2" id="KW-0808">Transferase</keyword>
<dbReference type="InterPro" id="IPR045330">
    <property type="entry name" value="TRM3/TARBP1"/>
</dbReference>
<evidence type="ECO:0000256" key="2">
    <source>
        <dbReference type="ARBA" id="ARBA00022679"/>
    </source>
</evidence>
<dbReference type="Proteomes" id="UP000015453">
    <property type="component" value="Unassembled WGS sequence"/>
</dbReference>
<keyword evidence="5" id="KW-1185">Reference proteome</keyword>
<dbReference type="GO" id="GO:0030488">
    <property type="term" value="P:tRNA methylation"/>
    <property type="evidence" value="ECO:0007669"/>
    <property type="project" value="InterPro"/>
</dbReference>
<protein>
    <recommendedName>
        <fullName evidence="3">tRNA/rRNA methyltransferase SpoU type domain-containing protein</fullName>
    </recommendedName>
</protein>
<evidence type="ECO:0000256" key="1">
    <source>
        <dbReference type="ARBA" id="ARBA00022603"/>
    </source>
</evidence>
<dbReference type="InterPro" id="IPR044748">
    <property type="entry name" value="Trm3/TARBP1_C"/>
</dbReference>
<keyword evidence="1" id="KW-0489">Methyltransferase</keyword>
<evidence type="ECO:0000313" key="4">
    <source>
        <dbReference type="EMBL" id="EPS74159.1"/>
    </source>
</evidence>
<organism evidence="4 5">
    <name type="scientific">Genlisea aurea</name>
    <dbReference type="NCBI Taxonomy" id="192259"/>
    <lineage>
        <taxon>Eukaryota</taxon>
        <taxon>Viridiplantae</taxon>
        <taxon>Streptophyta</taxon>
        <taxon>Embryophyta</taxon>
        <taxon>Tracheophyta</taxon>
        <taxon>Spermatophyta</taxon>
        <taxon>Magnoliopsida</taxon>
        <taxon>eudicotyledons</taxon>
        <taxon>Gunneridae</taxon>
        <taxon>Pentapetalae</taxon>
        <taxon>asterids</taxon>
        <taxon>lamiids</taxon>
        <taxon>Lamiales</taxon>
        <taxon>Lentibulariaceae</taxon>
        <taxon>Genlisea</taxon>
    </lineage>
</organism>
<dbReference type="PANTHER" id="PTHR12029">
    <property type="entry name" value="RNA METHYLTRANSFERASE"/>
    <property type="match status" value="1"/>
</dbReference>
<comment type="caution">
    <text evidence="4">The sequence shown here is derived from an EMBL/GenBank/DDBJ whole genome shotgun (WGS) entry which is preliminary data.</text>
</comment>
<dbReference type="CDD" id="cd18091">
    <property type="entry name" value="SpoU-like_TRM3-like"/>
    <property type="match status" value="1"/>
</dbReference>
<proteinExistence type="predicted"/>
<feature type="non-terminal residue" evidence="4">
    <location>
        <position position="1"/>
    </location>
</feature>
<gene>
    <name evidence="4" type="ORF">M569_00600</name>
</gene>
<feature type="domain" description="tRNA/rRNA methyltransferase SpoU type" evidence="3">
    <location>
        <begin position="269"/>
        <end position="365"/>
    </location>
</feature>
<reference evidence="4 5" key="1">
    <citation type="journal article" date="2013" name="BMC Genomics">
        <title>The miniature genome of a carnivorous plant Genlisea aurea contains a low number of genes and short non-coding sequences.</title>
        <authorList>
            <person name="Leushkin E.V."/>
            <person name="Sutormin R.A."/>
            <person name="Nabieva E.R."/>
            <person name="Penin A.A."/>
            <person name="Kondrashov A.S."/>
            <person name="Logacheva M.D."/>
        </authorList>
    </citation>
    <scope>NUCLEOTIDE SEQUENCE [LARGE SCALE GENOMIC DNA]</scope>
</reference>
<dbReference type="InterPro" id="IPR029028">
    <property type="entry name" value="Alpha/beta_knot_MTases"/>
</dbReference>
<dbReference type="AlphaFoldDB" id="S8D357"/>
<evidence type="ECO:0000313" key="5">
    <source>
        <dbReference type="Proteomes" id="UP000015453"/>
    </source>
</evidence>
<dbReference type="PANTHER" id="PTHR12029:SF11">
    <property type="entry name" value="METHYLTRANSFERASE TARBP1-RELATED"/>
    <property type="match status" value="1"/>
</dbReference>
<evidence type="ECO:0000259" key="3">
    <source>
        <dbReference type="Pfam" id="PF00588"/>
    </source>
</evidence>
<feature type="non-terminal residue" evidence="4">
    <location>
        <position position="373"/>
    </location>
</feature>
<dbReference type="InterPro" id="IPR001537">
    <property type="entry name" value="SpoU_MeTrfase"/>
</dbReference>
<dbReference type="SUPFAM" id="SSF75217">
    <property type="entry name" value="alpha/beta knot"/>
    <property type="match status" value="1"/>
</dbReference>
<dbReference type="GO" id="GO:0003723">
    <property type="term" value="F:RNA binding"/>
    <property type="evidence" value="ECO:0007669"/>
    <property type="project" value="InterPro"/>
</dbReference>
<dbReference type="Gene3D" id="3.40.1280.10">
    <property type="match status" value="1"/>
</dbReference>
<name>S8D357_9LAMI</name>
<dbReference type="Pfam" id="PF00588">
    <property type="entry name" value="SpoU_methylase"/>
    <property type="match status" value="1"/>
</dbReference>
<dbReference type="GO" id="GO:0016423">
    <property type="term" value="F:tRNA (guanine) methyltransferase activity"/>
    <property type="evidence" value="ECO:0007669"/>
    <property type="project" value="InterPro"/>
</dbReference>
<dbReference type="OrthoDB" id="241340at2759"/>